<dbReference type="EMBL" id="CAUYUJ010005136">
    <property type="protein sequence ID" value="CAK0812414.1"/>
    <property type="molecule type" value="Genomic_DNA"/>
</dbReference>
<evidence type="ECO:0000313" key="4">
    <source>
        <dbReference type="EMBL" id="CAK0812414.1"/>
    </source>
</evidence>
<keyword evidence="2" id="KW-0067">ATP-binding</keyword>
<feature type="compositionally biased region" description="Low complexity" evidence="3">
    <location>
        <begin position="15"/>
        <end position="29"/>
    </location>
</feature>
<name>A0ABN9R139_9DINO</name>
<evidence type="ECO:0000313" key="5">
    <source>
        <dbReference type="Proteomes" id="UP001189429"/>
    </source>
</evidence>
<sequence length="200" mass="21546">SLTTCCRTERQSRAPSPTCCETTPSPGTPRGCTPTRRSPACSGCTTRSSSAPLSRMVPFQDERRVIISQVPAASECPWQLGVEVTMEAPVLITQVLFILRENGYEWSQLTPWRVRARPLTRGEGQLGIVLTIQVYKLASGRYLIDTLVSQGPTLPALHAALHLLRCIAESDLIAPHIVDRSGGGLLAGRARGRAEAAAAT</sequence>
<evidence type="ECO:0000256" key="3">
    <source>
        <dbReference type="SAM" id="MobiDB-lite"/>
    </source>
</evidence>
<feature type="non-terminal residue" evidence="4">
    <location>
        <position position="1"/>
    </location>
</feature>
<organism evidence="4 5">
    <name type="scientific">Prorocentrum cordatum</name>
    <dbReference type="NCBI Taxonomy" id="2364126"/>
    <lineage>
        <taxon>Eukaryota</taxon>
        <taxon>Sar</taxon>
        <taxon>Alveolata</taxon>
        <taxon>Dinophyceae</taxon>
        <taxon>Prorocentrales</taxon>
        <taxon>Prorocentraceae</taxon>
        <taxon>Prorocentrum</taxon>
    </lineage>
</organism>
<accession>A0ABN9R139</accession>
<reference evidence="4" key="1">
    <citation type="submission" date="2023-10" db="EMBL/GenBank/DDBJ databases">
        <authorList>
            <person name="Chen Y."/>
            <person name="Shah S."/>
            <person name="Dougan E. K."/>
            <person name="Thang M."/>
            <person name="Chan C."/>
        </authorList>
    </citation>
    <scope>NUCLEOTIDE SEQUENCE [LARGE SCALE GENOMIC DNA]</scope>
</reference>
<keyword evidence="1" id="KW-0547">Nucleotide-binding</keyword>
<evidence type="ECO:0000256" key="2">
    <source>
        <dbReference type="ARBA" id="ARBA00022840"/>
    </source>
</evidence>
<dbReference type="Proteomes" id="UP001189429">
    <property type="component" value="Unassembled WGS sequence"/>
</dbReference>
<dbReference type="SUPFAM" id="SSF103243">
    <property type="entry name" value="KA1-like"/>
    <property type="match status" value="1"/>
</dbReference>
<protein>
    <submittedName>
        <fullName evidence="4">Uncharacterized protein</fullName>
    </submittedName>
</protein>
<proteinExistence type="predicted"/>
<dbReference type="InterPro" id="IPR028375">
    <property type="entry name" value="KA1/Ssp2_C"/>
</dbReference>
<comment type="caution">
    <text evidence="4">The sequence shown here is derived from an EMBL/GenBank/DDBJ whole genome shotgun (WGS) entry which is preliminary data.</text>
</comment>
<gene>
    <name evidence="4" type="ORF">PCOR1329_LOCUS16711</name>
</gene>
<dbReference type="Gene3D" id="3.30.310.80">
    <property type="entry name" value="Kinase associated domain 1, KA1"/>
    <property type="match status" value="1"/>
</dbReference>
<keyword evidence="5" id="KW-1185">Reference proteome</keyword>
<feature type="region of interest" description="Disordered" evidence="3">
    <location>
        <begin position="12"/>
        <end position="37"/>
    </location>
</feature>
<evidence type="ECO:0000256" key="1">
    <source>
        <dbReference type="ARBA" id="ARBA00022741"/>
    </source>
</evidence>